<proteinExistence type="predicted"/>
<dbReference type="InterPro" id="IPR001296">
    <property type="entry name" value="Glyco_trans_1"/>
</dbReference>
<feature type="domain" description="Glycosyl transferase family 1" evidence="1">
    <location>
        <begin position="106"/>
        <end position="257"/>
    </location>
</feature>
<gene>
    <name evidence="2" type="primary">gtf1</name>
    <name evidence="2" type="ORF">CNLFYP112_00011</name>
</gene>
<sequence>MFPLPLKNIFEQEKPAIIHSHFDGYDEYVVKANFIDAQVVWHHHNPRTLVQNSLKQLYQRYVLYHQYHVLGKKAHIIILGKSFQEELNRFGYEKEAFLLPNGIEEERIHYKKKENSKPISFLNFGGRADHKGLDILVEAIKLLKKKNLNFKVKNTDGVDTRNVIHQYFGDIIPNEIEIIPQTENIELYFHENDWFISASRRETFSYAVAEAMLSGTPILSSDIEGVSWAFKEPSVITFENKNSTELATKMEEIILGGIVISEEALKESYQFILDNYTAKAWAKKLMMYYDMIVS</sequence>
<organism evidence="2">
    <name type="scientific">[Clostridium] nexile</name>
    <dbReference type="NCBI Taxonomy" id="29361"/>
    <lineage>
        <taxon>Bacteria</taxon>
        <taxon>Bacillati</taxon>
        <taxon>Bacillota</taxon>
        <taxon>Clostridia</taxon>
        <taxon>Lachnospirales</taxon>
        <taxon>Lachnospiraceae</taxon>
        <taxon>Tyzzerella</taxon>
    </lineage>
</organism>
<accession>A0A6N2R7Q3</accession>
<dbReference type="Gene3D" id="3.40.50.2000">
    <property type="entry name" value="Glycogen Phosphorylase B"/>
    <property type="match status" value="2"/>
</dbReference>
<evidence type="ECO:0000259" key="1">
    <source>
        <dbReference type="Pfam" id="PF00534"/>
    </source>
</evidence>
<dbReference type="PANTHER" id="PTHR12526:SF637">
    <property type="entry name" value="GLYCOSYLTRANSFERASE EPSF-RELATED"/>
    <property type="match status" value="1"/>
</dbReference>
<keyword evidence="2" id="KW-0808">Transferase</keyword>
<dbReference type="AlphaFoldDB" id="A0A6N2R7Q3"/>
<reference evidence="2" key="1">
    <citation type="submission" date="2019-11" db="EMBL/GenBank/DDBJ databases">
        <authorList>
            <person name="Feng L."/>
        </authorList>
    </citation>
    <scope>NUCLEOTIDE SEQUENCE</scope>
    <source>
        <strain evidence="2">CnexileLFYP112</strain>
    </source>
</reference>
<name>A0A6N2R7Q3_9FIRM</name>
<protein>
    <submittedName>
        <fullName evidence="2">Glycosyltransferase Gtf1</fullName>
    </submittedName>
</protein>
<evidence type="ECO:0000313" key="2">
    <source>
        <dbReference type="EMBL" id="VYS76598.1"/>
    </source>
</evidence>
<dbReference type="SUPFAM" id="SSF53756">
    <property type="entry name" value="UDP-Glycosyltransferase/glycogen phosphorylase"/>
    <property type="match status" value="1"/>
</dbReference>
<dbReference type="EMBL" id="CACRTG010000001">
    <property type="protein sequence ID" value="VYS76598.1"/>
    <property type="molecule type" value="Genomic_DNA"/>
</dbReference>
<dbReference type="Pfam" id="PF00534">
    <property type="entry name" value="Glycos_transf_1"/>
    <property type="match status" value="1"/>
</dbReference>
<dbReference type="GO" id="GO:0016757">
    <property type="term" value="F:glycosyltransferase activity"/>
    <property type="evidence" value="ECO:0007669"/>
    <property type="project" value="InterPro"/>
</dbReference>
<dbReference type="CDD" id="cd03801">
    <property type="entry name" value="GT4_PimA-like"/>
    <property type="match status" value="1"/>
</dbReference>
<dbReference type="PANTHER" id="PTHR12526">
    <property type="entry name" value="GLYCOSYLTRANSFERASE"/>
    <property type="match status" value="1"/>
</dbReference>